<accession>A0ABN2LWB1</accession>
<name>A0ABN2LWB1_9ACTN</name>
<organism evidence="1 2">
    <name type="scientific">Luedemannella flava</name>
    <dbReference type="NCBI Taxonomy" id="349316"/>
    <lineage>
        <taxon>Bacteria</taxon>
        <taxon>Bacillati</taxon>
        <taxon>Actinomycetota</taxon>
        <taxon>Actinomycetes</taxon>
        <taxon>Micromonosporales</taxon>
        <taxon>Micromonosporaceae</taxon>
        <taxon>Luedemannella</taxon>
    </lineage>
</organism>
<dbReference type="Proteomes" id="UP001500218">
    <property type="component" value="Unassembled WGS sequence"/>
</dbReference>
<proteinExistence type="predicted"/>
<reference evidence="1 2" key="1">
    <citation type="journal article" date="2019" name="Int. J. Syst. Evol. Microbiol.">
        <title>The Global Catalogue of Microorganisms (GCM) 10K type strain sequencing project: providing services to taxonomists for standard genome sequencing and annotation.</title>
        <authorList>
            <consortium name="The Broad Institute Genomics Platform"/>
            <consortium name="The Broad Institute Genome Sequencing Center for Infectious Disease"/>
            <person name="Wu L."/>
            <person name="Ma J."/>
        </authorList>
    </citation>
    <scope>NUCLEOTIDE SEQUENCE [LARGE SCALE GENOMIC DNA]</scope>
    <source>
        <strain evidence="1 2">JCM 13250</strain>
    </source>
</reference>
<gene>
    <name evidence="1" type="ORF">GCM10009682_23790</name>
</gene>
<sequence length="99" mass="10561">MFRDWLPDDGMGSSGVNGVEPMSTVFKGRAVTCRSAVSAGHGWVVDRVDTEVLAQQRPTALNGVEPQVNGIIEGDKVPVPLPAHFGVPEVRATRHDQVG</sequence>
<dbReference type="EMBL" id="BAAALT010000059">
    <property type="protein sequence ID" value="GAA1801259.1"/>
    <property type="molecule type" value="Genomic_DNA"/>
</dbReference>
<protein>
    <submittedName>
        <fullName evidence="1">Uncharacterized protein</fullName>
    </submittedName>
</protein>
<evidence type="ECO:0000313" key="1">
    <source>
        <dbReference type="EMBL" id="GAA1801259.1"/>
    </source>
</evidence>
<comment type="caution">
    <text evidence="1">The sequence shown here is derived from an EMBL/GenBank/DDBJ whole genome shotgun (WGS) entry which is preliminary data.</text>
</comment>
<evidence type="ECO:0000313" key="2">
    <source>
        <dbReference type="Proteomes" id="UP001500218"/>
    </source>
</evidence>
<keyword evidence="2" id="KW-1185">Reference proteome</keyword>